<proteinExistence type="predicted"/>
<evidence type="ECO:0000313" key="2">
    <source>
        <dbReference type="EMBL" id="CAH0605600.1"/>
    </source>
</evidence>
<dbReference type="AlphaFoldDB" id="A0A9P0C2J4"/>
<gene>
    <name evidence="2" type="ORF">CINC_LOCUS11567</name>
</gene>
<accession>A0A9P0C2J4</accession>
<dbReference type="EMBL" id="LR824009">
    <property type="protein sequence ID" value="CAH0605600.1"/>
    <property type="molecule type" value="Genomic_DNA"/>
</dbReference>
<organism evidence="2 3">
    <name type="scientific">Chrysodeixis includens</name>
    <name type="common">Soybean looper</name>
    <name type="synonym">Pseudoplusia includens</name>
    <dbReference type="NCBI Taxonomy" id="689277"/>
    <lineage>
        <taxon>Eukaryota</taxon>
        <taxon>Metazoa</taxon>
        <taxon>Ecdysozoa</taxon>
        <taxon>Arthropoda</taxon>
        <taxon>Hexapoda</taxon>
        <taxon>Insecta</taxon>
        <taxon>Pterygota</taxon>
        <taxon>Neoptera</taxon>
        <taxon>Endopterygota</taxon>
        <taxon>Lepidoptera</taxon>
        <taxon>Glossata</taxon>
        <taxon>Ditrysia</taxon>
        <taxon>Noctuoidea</taxon>
        <taxon>Noctuidae</taxon>
        <taxon>Plusiinae</taxon>
        <taxon>Chrysodeixis</taxon>
    </lineage>
</organism>
<keyword evidence="1" id="KW-0175">Coiled coil</keyword>
<dbReference type="OrthoDB" id="7474798at2759"/>
<protein>
    <submittedName>
        <fullName evidence="2">Uncharacterized protein</fullName>
    </submittedName>
</protein>
<keyword evidence="3" id="KW-1185">Reference proteome</keyword>
<reference evidence="2" key="1">
    <citation type="submission" date="2021-12" db="EMBL/GenBank/DDBJ databases">
        <authorList>
            <person name="King R."/>
        </authorList>
    </citation>
    <scope>NUCLEOTIDE SEQUENCE</scope>
</reference>
<name>A0A9P0C2J4_CHRIL</name>
<sequence>MMTRRATAARDMEDKLRATLKELESSKTLCRQLLQERDDSEVEVKVIVDKNTSLKMELAELHIEHVDLLDRHQHLQEVLASFGQCSDTHELALSRISELEQELSKARSSISLLESVRSREQASNTQSLFDELVGCSASSVSHPVVTIDLTGEDVITQCPTLTSHNKIKKYIKCNKSIKKARLALKKLKSSKYNIINHHKKQIHLVTQLKTYTSELKHFQAKYDKDTELLHRELMSKEKLLNEIFEKYVSSQEQLSERMVEAGELLDLVKCNAERYESLTKNLSCEYASTTACPEPLTVPTVPLVTQPSADSEFHSDRWVIVSDKIGAGFGTLLNYHNTHNVTNLCYPHAHFNNLISRIKDLKFKNNTNIVLFVGNSLDLKRRDIVDGIDTLLGLDLGKIILCALPYADTFSTEQNNVVHYLNNTLHLLSSRHSDKLVFFDTNNFISGFQLTQGTMYLPRRYKFLVASLLAYNINPVIGDITQNRLSCSSLLNNNNVDCLNFQCRQ</sequence>
<evidence type="ECO:0000256" key="1">
    <source>
        <dbReference type="SAM" id="Coils"/>
    </source>
</evidence>
<dbReference type="Proteomes" id="UP001154114">
    <property type="component" value="Chromosome 6"/>
</dbReference>
<feature type="coiled-coil region" evidence="1">
    <location>
        <begin position="89"/>
        <end position="116"/>
    </location>
</feature>
<evidence type="ECO:0000313" key="3">
    <source>
        <dbReference type="Proteomes" id="UP001154114"/>
    </source>
</evidence>